<dbReference type="Proteomes" id="UP000036987">
    <property type="component" value="Unassembled WGS sequence"/>
</dbReference>
<dbReference type="CDD" id="cd22157">
    <property type="entry name" value="F-box_AtFBW1-like"/>
    <property type="match status" value="1"/>
</dbReference>
<gene>
    <name evidence="3" type="ORF">ZOSMA_113G00220</name>
</gene>
<organism evidence="3 4">
    <name type="scientific">Zostera marina</name>
    <name type="common">Eelgrass</name>
    <dbReference type="NCBI Taxonomy" id="29655"/>
    <lineage>
        <taxon>Eukaryota</taxon>
        <taxon>Viridiplantae</taxon>
        <taxon>Streptophyta</taxon>
        <taxon>Embryophyta</taxon>
        <taxon>Tracheophyta</taxon>
        <taxon>Spermatophyta</taxon>
        <taxon>Magnoliopsida</taxon>
        <taxon>Liliopsida</taxon>
        <taxon>Zosteraceae</taxon>
        <taxon>Zostera</taxon>
    </lineage>
</organism>
<dbReference type="PANTHER" id="PTHR31672:SF7">
    <property type="entry name" value="F-BOX DOMAIN-CONTAINING PROTEIN"/>
    <property type="match status" value="1"/>
</dbReference>
<dbReference type="OMA" id="EWARCGG"/>
<dbReference type="OrthoDB" id="2095648at2759"/>
<evidence type="ECO:0000259" key="2">
    <source>
        <dbReference type="PROSITE" id="PS50181"/>
    </source>
</evidence>
<sequence>METILGRKRARGSSLLDELHEDMLEKVLSWLPTTSFFRLRSVCKRWCSVAGSASFQRACSRVPVRDPWFFMVGSDLDRSVVFDAGVGIWRDLDRSRFRMTTKHDHRNPIAVASSGGLVCFRYFSGEFVVCNPVTTACREIPSPFESSENQTVVVHAIAMKAFSSSSSSSSSSYYKLVMVSGEIPNSLSLHVHDSRNEGWENVILSRKPSVSPPESELTYTDTNEVMYFLSKSGEVVSTQMQRSPCKQFSSVITVEEGTLEEAMIYFLSPSGAVVGCHLTQRTFIEYPSLLPTYLDHSLDVVECRGKVYVVTLSEFLESASLRVWRFSDRSQSWQQVVSMPPAMSNDFYGKTTTDVNCVGFGDNIFICFNSVEFNCCFSCDLVSGDWAQLPNCFFSDGKPMEFMSAFSLEPRIEARV</sequence>
<proteinExistence type="predicted"/>
<dbReference type="GO" id="GO:0004842">
    <property type="term" value="F:ubiquitin-protein transferase activity"/>
    <property type="evidence" value="ECO:0000318"/>
    <property type="project" value="GO_Central"/>
</dbReference>
<evidence type="ECO:0000313" key="4">
    <source>
        <dbReference type="Proteomes" id="UP000036987"/>
    </source>
</evidence>
<reference evidence="4" key="1">
    <citation type="journal article" date="2016" name="Nature">
        <title>The genome of the seagrass Zostera marina reveals angiosperm adaptation to the sea.</title>
        <authorList>
            <person name="Olsen J.L."/>
            <person name="Rouze P."/>
            <person name="Verhelst B."/>
            <person name="Lin Y.-C."/>
            <person name="Bayer T."/>
            <person name="Collen J."/>
            <person name="Dattolo E."/>
            <person name="De Paoli E."/>
            <person name="Dittami S."/>
            <person name="Maumus F."/>
            <person name="Michel G."/>
            <person name="Kersting A."/>
            <person name="Lauritano C."/>
            <person name="Lohaus R."/>
            <person name="Toepel M."/>
            <person name="Tonon T."/>
            <person name="Vanneste K."/>
            <person name="Amirebrahimi M."/>
            <person name="Brakel J."/>
            <person name="Bostroem C."/>
            <person name="Chovatia M."/>
            <person name="Grimwood J."/>
            <person name="Jenkins J.W."/>
            <person name="Jueterbock A."/>
            <person name="Mraz A."/>
            <person name="Stam W.T."/>
            <person name="Tice H."/>
            <person name="Bornberg-Bauer E."/>
            <person name="Green P.J."/>
            <person name="Pearson G.A."/>
            <person name="Procaccini G."/>
            <person name="Duarte C.M."/>
            <person name="Schmutz J."/>
            <person name="Reusch T.B.H."/>
            <person name="Van de Peer Y."/>
        </authorList>
    </citation>
    <scope>NUCLEOTIDE SEQUENCE [LARGE SCALE GENOMIC DNA]</scope>
    <source>
        <strain evidence="4">cv. Finnish</strain>
    </source>
</reference>
<dbReference type="Pfam" id="PF03478">
    <property type="entry name" value="Beta-prop_KIB1-4"/>
    <property type="match status" value="1"/>
</dbReference>
<dbReference type="SMART" id="SM00256">
    <property type="entry name" value="FBOX"/>
    <property type="match status" value="1"/>
</dbReference>
<dbReference type="FunFam" id="1.20.1280.50:FF:000008">
    <property type="entry name" value="F-box only protein 6"/>
    <property type="match status" value="1"/>
</dbReference>
<accession>A0A0K9Q2K9</accession>
<evidence type="ECO:0000256" key="1">
    <source>
        <dbReference type="ARBA" id="ARBA00022737"/>
    </source>
</evidence>
<dbReference type="Gene3D" id="1.20.1280.50">
    <property type="match status" value="1"/>
</dbReference>
<keyword evidence="1" id="KW-0677">Repeat</keyword>
<dbReference type="Pfam" id="PF00646">
    <property type="entry name" value="F-box"/>
    <property type="match status" value="1"/>
</dbReference>
<feature type="domain" description="F-box" evidence="2">
    <location>
        <begin position="13"/>
        <end position="58"/>
    </location>
</feature>
<dbReference type="InterPro" id="IPR036047">
    <property type="entry name" value="F-box-like_dom_sf"/>
</dbReference>
<dbReference type="InterPro" id="IPR050796">
    <property type="entry name" value="SCF_F-box_component"/>
</dbReference>
<evidence type="ECO:0000313" key="3">
    <source>
        <dbReference type="EMBL" id="KMZ75536.1"/>
    </source>
</evidence>
<dbReference type="InterPro" id="IPR001810">
    <property type="entry name" value="F-box_dom"/>
</dbReference>
<dbReference type="AlphaFoldDB" id="A0A0K9Q2K9"/>
<dbReference type="PROSITE" id="PS50181">
    <property type="entry name" value="FBOX"/>
    <property type="match status" value="1"/>
</dbReference>
<name>A0A0K9Q2K9_ZOSMR</name>
<dbReference type="PANTHER" id="PTHR31672">
    <property type="entry name" value="BNACNNG10540D PROTEIN"/>
    <property type="match status" value="1"/>
</dbReference>
<dbReference type="SUPFAM" id="SSF81383">
    <property type="entry name" value="F-box domain"/>
    <property type="match status" value="1"/>
</dbReference>
<dbReference type="InterPro" id="IPR005174">
    <property type="entry name" value="KIB1-4_b-propeller"/>
</dbReference>
<dbReference type="EMBL" id="LFYR01000158">
    <property type="protein sequence ID" value="KMZ75536.1"/>
    <property type="molecule type" value="Genomic_DNA"/>
</dbReference>
<dbReference type="GO" id="GO:0031146">
    <property type="term" value="P:SCF-dependent proteasomal ubiquitin-dependent protein catabolic process"/>
    <property type="evidence" value="ECO:0000318"/>
    <property type="project" value="GO_Central"/>
</dbReference>
<protein>
    <submittedName>
        <fullName evidence="3">F-box family protein</fullName>
    </submittedName>
</protein>
<comment type="caution">
    <text evidence="3">The sequence shown here is derived from an EMBL/GenBank/DDBJ whole genome shotgun (WGS) entry which is preliminary data.</text>
</comment>
<keyword evidence="4" id="KW-1185">Reference proteome</keyword>